<reference evidence="5" key="1">
    <citation type="submission" date="2021-02" db="EMBL/GenBank/DDBJ databases">
        <authorList>
            <person name="Cremers G."/>
            <person name="Picone N."/>
        </authorList>
    </citation>
    <scope>NUCLEOTIDE SEQUENCE</scope>
    <source>
        <strain evidence="5">PQ17</strain>
    </source>
</reference>
<evidence type="ECO:0000256" key="3">
    <source>
        <dbReference type="RuleBase" id="RU361196"/>
    </source>
</evidence>
<keyword evidence="2 3" id="KW-0119">Carbohydrate metabolism</keyword>
<dbReference type="Gene3D" id="3.20.110.10">
    <property type="entry name" value="Glycoside hydrolase 38, N terminal domain"/>
    <property type="match status" value="1"/>
</dbReference>
<evidence type="ECO:0000313" key="6">
    <source>
        <dbReference type="Proteomes" id="UP000663859"/>
    </source>
</evidence>
<dbReference type="PANTHER" id="PTHR36306">
    <property type="entry name" value="ALPHA-AMYLASE-RELATED-RELATED"/>
    <property type="match status" value="1"/>
</dbReference>
<evidence type="ECO:0000256" key="1">
    <source>
        <dbReference type="ARBA" id="ARBA00006821"/>
    </source>
</evidence>
<protein>
    <submittedName>
        <fullName evidence="5">Alpha-amlyase</fullName>
    </submittedName>
</protein>
<dbReference type="InterPro" id="IPR027291">
    <property type="entry name" value="Glyco_hydro_38_N_sf"/>
</dbReference>
<dbReference type="GO" id="GO:0005975">
    <property type="term" value="P:carbohydrate metabolic process"/>
    <property type="evidence" value="ECO:0007669"/>
    <property type="project" value="InterPro"/>
</dbReference>
<comment type="similarity">
    <text evidence="1 3">Belongs to the glycosyl hydrolase 57 family.</text>
</comment>
<evidence type="ECO:0000256" key="2">
    <source>
        <dbReference type="ARBA" id="ARBA00023277"/>
    </source>
</evidence>
<dbReference type="EMBL" id="CAJNOB010000056">
    <property type="protein sequence ID" value="CAF0703503.1"/>
    <property type="molecule type" value="Genomic_DNA"/>
</dbReference>
<dbReference type="InterPro" id="IPR011330">
    <property type="entry name" value="Glyco_hydro/deAcase_b/a-brl"/>
</dbReference>
<dbReference type="GO" id="GO:0003824">
    <property type="term" value="F:catalytic activity"/>
    <property type="evidence" value="ECO:0007669"/>
    <property type="project" value="InterPro"/>
</dbReference>
<dbReference type="RefSeq" id="WP_174582402.1">
    <property type="nucleotide sequence ID" value="NZ_CAJNOB010000056.1"/>
</dbReference>
<comment type="caution">
    <text evidence="5">The sequence shown here is derived from an EMBL/GenBank/DDBJ whole genome shotgun (WGS) entry which is preliminary data.</text>
</comment>
<sequence>MNILLLWHMHQPYYADPVSQRARMPWVRLHAVHSYLDMIDVLERFPSIKVTFNITPVLIQQIEELAQGKMMDEHELISRTPVEELRDDQKIAILEGFFRANWETMIRPIPRYWELLQRRGKEPPATNHLAESTRLFSLQDYLDLQTLHNLVWCGFAARKRFPLIEELRVQGRDFTEEQRDQLLDIHREILRLILPLYRKAMERGQIEITTSPYFHPILPLIYNSDFAARCMPHVPLPTQFYAPEDALAQLQLAQAKHRATFGKEAQGVWPSEGSVCPELVPLFHQAGFQYFCTDEGILFHSLSLDPRWRSKASERGLLFRGWRVVHQDSEVLAVFRDRGLSDFIGFQAANNEPSQAVNFILHHLEQICSSYPSPSAVVCLALDGENAWENFRDQGEEFLQRLYEGLSLHTRLKTRTLGEYFSLFPPDEELRRLYTGSWIHSDFDIWIGDPEENKAWEWLRRTRAFLCNRAPRDSQEAAATEAAWMELYAAEGSDWFWWYGPDFVTDTKLAFDELFRTHLKNVYLLSGTNPPPYLDVSICAPVPVAAYTKPSAWVTPALSGKLEDFFEWVGAGFFNLRAQGSAMFLSNRIGQGLWFGFDRETFYLRLDLSMRPESVQVDFISPTTRRVTLEIPAGRPPSCRAEQSSDGVHFEPCDIPVKAAWEDFLVVAIPIPWLAWEPGKEVAFFVKLMEKGMVLERYPDHGALSFIAPTEDFEAAQWFV</sequence>
<organism evidence="5 6">
    <name type="scientific">Candidatus Methylacidithermus pantelleriae</name>
    <dbReference type="NCBI Taxonomy" id="2744239"/>
    <lineage>
        <taxon>Bacteria</taxon>
        <taxon>Pseudomonadati</taxon>
        <taxon>Verrucomicrobiota</taxon>
        <taxon>Methylacidiphilae</taxon>
        <taxon>Methylacidiphilales</taxon>
        <taxon>Methylacidiphilaceae</taxon>
        <taxon>Candidatus Methylacidithermus</taxon>
    </lineage>
</organism>
<feature type="domain" description="Glycoside hydrolase family 57 N-terminal" evidence="4">
    <location>
        <begin position="5"/>
        <end position="428"/>
    </location>
</feature>
<dbReference type="CDD" id="cd10796">
    <property type="entry name" value="GH57N_APU"/>
    <property type="match status" value="1"/>
</dbReference>
<keyword evidence="6" id="KW-1185">Reference proteome</keyword>
<dbReference type="Pfam" id="PF03065">
    <property type="entry name" value="Glyco_hydro_57"/>
    <property type="match status" value="1"/>
</dbReference>
<dbReference type="Proteomes" id="UP000663859">
    <property type="component" value="Unassembled WGS sequence"/>
</dbReference>
<evidence type="ECO:0000259" key="4">
    <source>
        <dbReference type="Pfam" id="PF03065"/>
    </source>
</evidence>
<dbReference type="PANTHER" id="PTHR36306:SF1">
    <property type="entry name" value="ALPHA-AMYLASE-RELATED"/>
    <property type="match status" value="1"/>
</dbReference>
<name>A0A8J2BMW8_9BACT</name>
<dbReference type="InterPro" id="IPR004300">
    <property type="entry name" value="Glyco_hydro_57_N"/>
</dbReference>
<proteinExistence type="inferred from homology"/>
<dbReference type="AlphaFoldDB" id="A0A8J2BMW8"/>
<accession>A0A8J2BMW8</accession>
<evidence type="ECO:0000313" key="5">
    <source>
        <dbReference type="EMBL" id="CAF0703503.1"/>
    </source>
</evidence>
<gene>
    <name evidence="5" type="ORF">MPNT_60017</name>
</gene>
<dbReference type="SUPFAM" id="SSF88713">
    <property type="entry name" value="Glycoside hydrolase/deacetylase"/>
    <property type="match status" value="1"/>
</dbReference>
<dbReference type="InterPro" id="IPR052046">
    <property type="entry name" value="GH57_Enzymes"/>
</dbReference>